<dbReference type="Proteomes" id="UP000746751">
    <property type="component" value="Unassembled WGS sequence"/>
</dbReference>
<comment type="caution">
    <text evidence="2">The sequence shown here is derived from an EMBL/GenBank/DDBJ whole genome shotgun (WGS) entry which is preliminary data.</text>
</comment>
<accession>A0A921IQE7</accession>
<feature type="transmembrane region" description="Helical" evidence="1">
    <location>
        <begin position="281"/>
        <end position="297"/>
    </location>
</feature>
<feature type="transmembrane region" description="Helical" evidence="1">
    <location>
        <begin position="432"/>
        <end position="454"/>
    </location>
</feature>
<feature type="transmembrane region" description="Helical" evidence="1">
    <location>
        <begin position="114"/>
        <end position="142"/>
    </location>
</feature>
<organism evidence="2 3">
    <name type="scientific">Collinsella ihumii</name>
    <dbReference type="NCBI Taxonomy" id="1720204"/>
    <lineage>
        <taxon>Bacteria</taxon>
        <taxon>Bacillati</taxon>
        <taxon>Actinomycetota</taxon>
        <taxon>Coriobacteriia</taxon>
        <taxon>Coriobacteriales</taxon>
        <taxon>Coriobacteriaceae</taxon>
        <taxon>Collinsella</taxon>
    </lineage>
</organism>
<dbReference type="PANTHER" id="PTHR30354">
    <property type="entry name" value="GNT FAMILY GLUCONATE TRANSPORTER"/>
    <property type="match status" value="1"/>
</dbReference>
<reference evidence="2" key="1">
    <citation type="journal article" date="2021" name="PeerJ">
        <title>Extensive microbial diversity within the chicken gut microbiome revealed by metagenomics and culture.</title>
        <authorList>
            <person name="Gilroy R."/>
            <person name="Ravi A."/>
            <person name="Getino M."/>
            <person name="Pursley I."/>
            <person name="Horton D.L."/>
            <person name="Alikhan N.F."/>
            <person name="Baker D."/>
            <person name="Gharbi K."/>
            <person name="Hall N."/>
            <person name="Watson M."/>
            <person name="Adriaenssens E.M."/>
            <person name="Foster-Nyarko E."/>
            <person name="Jarju S."/>
            <person name="Secka A."/>
            <person name="Antonio M."/>
            <person name="Oren A."/>
            <person name="Chaudhuri R.R."/>
            <person name="La Ragione R."/>
            <person name="Hildebrand F."/>
            <person name="Pallen M.J."/>
        </authorList>
    </citation>
    <scope>NUCLEOTIDE SEQUENCE</scope>
    <source>
        <strain evidence="2">ChiGjej2B2-7701</strain>
    </source>
</reference>
<dbReference type="PANTHER" id="PTHR30354:SF7">
    <property type="entry name" value="BLL7963 PROTEIN"/>
    <property type="match status" value="1"/>
</dbReference>
<keyword evidence="1" id="KW-0472">Membrane</keyword>
<feature type="transmembrane region" description="Helical" evidence="1">
    <location>
        <begin position="70"/>
        <end position="94"/>
    </location>
</feature>
<feature type="transmembrane region" description="Helical" evidence="1">
    <location>
        <begin position="29"/>
        <end position="50"/>
    </location>
</feature>
<gene>
    <name evidence="2" type="ORF">K8U80_06910</name>
</gene>
<dbReference type="GO" id="GO:0005886">
    <property type="term" value="C:plasma membrane"/>
    <property type="evidence" value="ECO:0007669"/>
    <property type="project" value="TreeGrafter"/>
</dbReference>
<evidence type="ECO:0000256" key="1">
    <source>
        <dbReference type="SAM" id="Phobius"/>
    </source>
</evidence>
<dbReference type="EMBL" id="DYVF01000043">
    <property type="protein sequence ID" value="HJG31112.1"/>
    <property type="molecule type" value="Genomic_DNA"/>
</dbReference>
<reference evidence="2" key="2">
    <citation type="submission" date="2021-09" db="EMBL/GenBank/DDBJ databases">
        <authorList>
            <person name="Gilroy R."/>
        </authorList>
    </citation>
    <scope>NUCLEOTIDE SEQUENCE</scope>
    <source>
        <strain evidence="2">ChiGjej2B2-7701</strain>
    </source>
</reference>
<sequence length="455" mass="48628">MDAGLLSLIGILVAMAFLIIASIKGLPILVVGPVSAIIVFAFSSMGPAEILENMAGAYSEDFAGFSQSNFLLFLPACILGAMLGDCGAAQKIAIKIGDVAQRLGGGKNDMMSKYLVIMGLSLITAILSFGGVSGFVVIFTIAPICREIFKKMDIPWHFVIAVAVYGGSMWTAILPGSPSVQNLMPMSYLGTEATAAPVLAIVTTLTCIVFGAWYIWFVLRRNERRGEGYLPTGKLMEENSSELDTSILGDTCSNWEFIKALLPSIVLLVCMNVILVDYDPWISLTIGCLVCYALYFNKFQNIGKTLGAGCTSTMKSIMNVSAVVGFGAAVELAPGFQYVVDNLNAIPGTPLIQLCLATNLVAGITGSASGGEAIALNLFAQRFVDMGINPDVVHRVVAVSCYGLDSMPYNGSAINRLNYTNLDYKRGYIHEFILGAIFPFINSFFCVFLASIGIV</sequence>
<dbReference type="InterPro" id="IPR003474">
    <property type="entry name" value="Glcn_transporter"/>
</dbReference>
<name>A0A921IQE7_9ACTN</name>
<evidence type="ECO:0000313" key="2">
    <source>
        <dbReference type="EMBL" id="HJG31112.1"/>
    </source>
</evidence>
<feature type="transmembrane region" description="Helical" evidence="1">
    <location>
        <begin position="257"/>
        <end position="275"/>
    </location>
</feature>
<evidence type="ECO:0000313" key="3">
    <source>
        <dbReference type="Proteomes" id="UP000746751"/>
    </source>
</evidence>
<feature type="transmembrane region" description="Helical" evidence="1">
    <location>
        <begin position="5"/>
        <end position="23"/>
    </location>
</feature>
<keyword evidence="1" id="KW-0812">Transmembrane</keyword>
<evidence type="ECO:0008006" key="4">
    <source>
        <dbReference type="Google" id="ProtNLM"/>
    </source>
</evidence>
<dbReference type="AlphaFoldDB" id="A0A921IQE7"/>
<keyword evidence="1" id="KW-1133">Transmembrane helix</keyword>
<feature type="transmembrane region" description="Helical" evidence="1">
    <location>
        <begin position="154"/>
        <end position="174"/>
    </location>
</feature>
<proteinExistence type="predicted"/>
<dbReference type="GO" id="GO:0015128">
    <property type="term" value="F:gluconate transmembrane transporter activity"/>
    <property type="evidence" value="ECO:0007669"/>
    <property type="project" value="InterPro"/>
</dbReference>
<protein>
    <recommendedName>
        <fullName evidence="4">GntP family permease</fullName>
    </recommendedName>
</protein>
<feature type="transmembrane region" description="Helical" evidence="1">
    <location>
        <begin position="194"/>
        <end position="219"/>
    </location>
</feature>